<name>A0AAT9H4G8_9FLAO</name>
<evidence type="ECO:0000256" key="1">
    <source>
        <dbReference type="ARBA" id="ARBA00022729"/>
    </source>
</evidence>
<dbReference type="Pfam" id="PF18962">
    <property type="entry name" value="Por_Secre_tail"/>
    <property type="match status" value="1"/>
</dbReference>
<accession>A0AAT9H4G8</accession>
<dbReference type="InterPro" id="IPR026444">
    <property type="entry name" value="Secre_tail"/>
</dbReference>
<dbReference type="Pfam" id="PF13582">
    <property type="entry name" value="Reprolysin_3"/>
    <property type="match status" value="1"/>
</dbReference>
<protein>
    <recommendedName>
        <fullName evidence="2">Secretion system C-terminal sorting domain-containing protein</fullName>
    </recommendedName>
</protein>
<organism evidence="3">
    <name type="scientific">Flavobacterium sp. CFS9</name>
    <dbReference type="NCBI Taxonomy" id="3143118"/>
    <lineage>
        <taxon>Bacteria</taxon>
        <taxon>Pseudomonadati</taxon>
        <taxon>Bacteroidota</taxon>
        <taxon>Flavobacteriia</taxon>
        <taxon>Flavobacteriales</taxon>
        <taxon>Flavobacteriaceae</taxon>
        <taxon>Flavobacterium</taxon>
    </lineage>
</organism>
<proteinExistence type="predicted"/>
<dbReference type="EMBL" id="AP031573">
    <property type="protein sequence ID" value="BFM44366.1"/>
    <property type="molecule type" value="Genomic_DNA"/>
</dbReference>
<sequence>MLLAIIKKKYMKKNYIFLLLLVLTVFFSNVAVSQTSLGTCSSFISNLKKGLEVSAGRNENKNVLLQIADSKNFVGKINYKESGALSEFLVGEIKNVSGSSFYLRVMEKSLEGHIILKKTNEAYKYSSDVQGNAYVSKVDINSLICVDYATISQKEAKTAKNGSAAINSDLLKLESLPGGTGCILLDFDGHTMPAGNLWNNGGAIYALPSGMSDAFILQAFEVVAEDYRPFNLNITTNEAVFNAYPKTKRKRVVITPTDTAGPGEGGIAFIGSFTWDTDAPAWCFNIATGKAAGETASHEIGHLFSLKHDGRTSPKEEYFAGLNNTAWGPIMGTSFVRPVSHWSKGEYSGANNTENDLAIISDKSWGVGYRIDDYGDNIASAFNLTLSSEGEIIKRDGVIEKESDKDFFSFTTSGGDVSIEANTVNKWGTGNLHILIQLYNSEGIEIGQYWDSDPYYLDGFMFADLPAGKYFVSISGVGAGDKAWGGYSAYGSIGSYSISGTVPNHNLNTVSFDKNLNFVIYPNPSNKIITIKSDHDAILNLINALGITIKTFKVTANVEDTLNVENLSSGVYFLSEMSKGKFITHKFVRK</sequence>
<evidence type="ECO:0000259" key="2">
    <source>
        <dbReference type="Pfam" id="PF18962"/>
    </source>
</evidence>
<dbReference type="NCBIfam" id="TIGR04183">
    <property type="entry name" value="Por_Secre_tail"/>
    <property type="match status" value="1"/>
</dbReference>
<feature type="domain" description="Secretion system C-terminal sorting" evidence="2">
    <location>
        <begin position="520"/>
        <end position="588"/>
    </location>
</feature>
<evidence type="ECO:0000313" key="3">
    <source>
        <dbReference type="EMBL" id="BFM44366.1"/>
    </source>
</evidence>
<dbReference type="AlphaFoldDB" id="A0AAT9H4G8"/>
<reference evidence="3" key="1">
    <citation type="submission" date="2024-05" db="EMBL/GenBank/DDBJ databases">
        <title>Whole-Genome Sequence of CFS9, a Potential Fish Probiotic Isolated from the Body Surface of Silurus asotus.</title>
        <authorList>
            <person name="Kojima M."/>
            <person name="Tobioka K."/>
            <person name="Yokota K."/>
            <person name="Nakatani H."/>
            <person name="Hori K."/>
            <person name="Tamaru Y."/>
            <person name="Okazaki F."/>
        </authorList>
    </citation>
    <scope>NUCLEOTIDE SEQUENCE</scope>
    <source>
        <strain evidence="3">CFS9</strain>
    </source>
</reference>
<keyword evidence="1" id="KW-0732">Signal</keyword>
<dbReference type="SUPFAM" id="SSF55486">
    <property type="entry name" value="Metalloproteases ('zincins'), catalytic domain"/>
    <property type="match status" value="1"/>
</dbReference>
<gene>
    <name evidence="3" type="ORF">CFS9_30070</name>
</gene>
<dbReference type="Gene3D" id="2.60.120.380">
    <property type="match status" value="1"/>
</dbReference>